<evidence type="ECO:0000313" key="3">
    <source>
        <dbReference type="Proteomes" id="UP000288547"/>
    </source>
</evidence>
<comment type="caution">
    <text evidence="2">The sequence shown here is derived from an EMBL/GenBank/DDBJ whole genome shotgun (WGS) entry which is preliminary data.</text>
</comment>
<feature type="region of interest" description="Disordered" evidence="1">
    <location>
        <begin position="132"/>
        <end position="151"/>
    </location>
</feature>
<dbReference type="AlphaFoldDB" id="A0A444PRW2"/>
<dbReference type="OrthoDB" id="4988283at2"/>
<keyword evidence="3" id="KW-1185">Reference proteome</keyword>
<feature type="region of interest" description="Disordered" evidence="1">
    <location>
        <begin position="94"/>
        <end position="120"/>
    </location>
</feature>
<feature type="compositionally biased region" description="Basic and acidic residues" evidence="1">
    <location>
        <begin position="94"/>
        <end position="106"/>
    </location>
</feature>
<dbReference type="EMBL" id="RZNB01000004">
    <property type="protein sequence ID" value="RWZ50011.1"/>
    <property type="molecule type" value="Genomic_DNA"/>
</dbReference>
<evidence type="ECO:0000313" key="2">
    <source>
        <dbReference type="EMBL" id="RWZ50011.1"/>
    </source>
</evidence>
<dbReference type="RefSeq" id="WP_128495465.1">
    <property type="nucleotide sequence ID" value="NZ_RZNB01000004.1"/>
</dbReference>
<organism evidence="2 3">
    <name type="scientific">Labedella phragmitis</name>
    <dbReference type="NCBI Taxonomy" id="2498849"/>
    <lineage>
        <taxon>Bacteria</taxon>
        <taxon>Bacillati</taxon>
        <taxon>Actinomycetota</taxon>
        <taxon>Actinomycetes</taxon>
        <taxon>Micrococcales</taxon>
        <taxon>Microbacteriaceae</taxon>
        <taxon>Labedella</taxon>
    </lineage>
</organism>
<sequence length="215" mass="24184">MERSLETTVAQAVDAWLRWLPRWRPATTRGRTRLCRRCFGSPVIAAAGLDSDVPHAVQHALSTRMKTIIDGVVDEYTERNLPLLHQELLETERRKSAGYRPERGLDPEFEGLPLDPEPEPGEPYLFTLGELAGQSDGDVTPPKPRDLSEEEKQALRTELRLADECATHAGRLACIALEEHRGRIRAGIERHVEPHVEALLADLTVHLDTPPSRWT</sequence>
<evidence type="ECO:0000256" key="1">
    <source>
        <dbReference type="SAM" id="MobiDB-lite"/>
    </source>
</evidence>
<proteinExistence type="predicted"/>
<dbReference type="Proteomes" id="UP000288547">
    <property type="component" value="Unassembled WGS sequence"/>
</dbReference>
<reference evidence="2 3" key="1">
    <citation type="submission" date="2018-12" db="EMBL/GenBank/DDBJ databases">
        <authorList>
            <person name="Li F."/>
        </authorList>
    </citation>
    <scope>NUCLEOTIDE SEQUENCE [LARGE SCALE GENOMIC DNA]</scope>
    <source>
        <strain evidence="2 3">11W25H-1</strain>
    </source>
</reference>
<gene>
    <name evidence="2" type="ORF">ELQ90_11750</name>
</gene>
<accession>A0A444PRW2</accession>
<name>A0A444PRW2_9MICO</name>
<protein>
    <submittedName>
        <fullName evidence="2">Spermidine/putrescine ABC transporter substrate-binding protein</fullName>
    </submittedName>
</protein>